<dbReference type="SUPFAM" id="SSF51905">
    <property type="entry name" value="FAD/NAD(P)-binding domain"/>
    <property type="match status" value="1"/>
</dbReference>
<dbReference type="EMBL" id="MZNU01000176">
    <property type="protein sequence ID" value="OWP03513.1"/>
    <property type="molecule type" value="Genomic_DNA"/>
</dbReference>
<dbReference type="InterPro" id="IPR002938">
    <property type="entry name" value="FAD-bd"/>
</dbReference>
<dbReference type="PANTHER" id="PTHR43004:SF20">
    <property type="entry name" value="2-MONOOXYGENASE, PUTATIVE (AFU_ORTHOLOGUE AFUA_1G13660)-RELATED"/>
    <property type="match status" value="1"/>
</dbReference>
<organism evidence="5 6">
    <name type="scientific">Diplocarpon coronariae</name>
    <dbReference type="NCBI Taxonomy" id="2795749"/>
    <lineage>
        <taxon>Eukaryota</taxon>
        <taxon>Fungi</taxon>
        <taxon>Dikarya</taxon>
        <taxon>Ascomycota</taxon>
        <taxon>Pezizomycotina</taxon>
        <taxon>Leotiomycetes</taxon>
        <taxon>Helotiales</taxon>
        <taxon>Drepanopezizaceae</taxon>
        <taxon>Diplocarpon</taxon>
    </lineage>
</organism>
<dbReference type="InterPro" id="IPR050641">
    <property type="entry name" value="RIFMO-like"/>
</dbReference>
<dbReference type="Proteomes" id="UP000242519">
    <property type="component" value="Unassembled WGS sequence"/>
</dbReference>
<reference evidence="5 6" key="1">
    <citation type="submission" date="2017-04" db="EMBL/GenBank/DDBJ databases">
        <title>Draft genome sequence of Marssonina coronaria NL1: causal agent of apple blotch.</title>
        <authorList>
            <person name="Cheng Q."/>
        </authorList>
    </citation>
    <scope>NUCLEOTIDE SEQUENCE [LARGE SCALE GENOMIC DNA]</scope>
    <source>
        <strain evidence="5 6">NL1</strain>
    </source>
</reference>
<proteinExistence type="predicted"/>
<gene>
    <name evidence="5" type="ORF">B2J93_7531</name>
</gene>
<sequence length="68" mass="7147">MAPGRSDVDVLIIGTGPAGLMAATWMARCAAKTRIVDTRGIKIFSGPASGLQCRTLEVFDALRVADRA</sequence>
<keyword evidence="6" id="KW-1185">Reference proteome</keyword>
<dbReference type="Gene3D" id="3.50.50.60">
    <property type="entry name" value="FAD/NAD(P)-binding domain"/>
    <property type="match status" value="1"/>
</dbReference>
<keyword evidence="1" id="KW-0285">Flavoprotein</keyword>
<dbReference type="InterPro" id="IPR036188">
    <property type="entry name" value="FAD/NAD-bd_sf"/>
</dbReference>
<dbReference type="STRING" id="503106.A0A218Z7K0"/>
<dbReference type="GO" id="GO:0016709">
    <property type="term" value="F:oxidoreductase activity, acting on paired donors, with incorporation or reduction of molecular oxygen, NAD(P)H as one donor, and incorporation of one atom of oxygen"/>
    <property type="evidence" value="ECO:0007669"/>
    <property type="project" value="UniProtKB-ARBA"/>
</dbReference>
<dbReference type="PANTHER" id="PTHR43004">
    <property type="entry name" value="TRK SYSTEM POTASSIUM UPTAKE PROTEIN"/>
    <property type="match status" value="1"/>
</dbReference>
<keyword evidence="3" id="KW-0560">Oxidoreductase</keyword>
<dbReference type="AlphaFoldDB" id="A0A218Z7K0"/>
<feature type="domain" description="FAD-binding" evidence="4">
    <location>
        <begin position="7"/>
        <end position="67"/>
    </location>
</feature>
<comment type="caution">
    <text evidence="5">The sequence shown here is derived from an EMBL/GenBank/DDBJ whole genome shotgun (WGS) entry which is preliminary data.</text>
</comment>
<evidence type="ECO:0000313" key="5">
    <source>
        <dbReference type="EMBL" id="OWP03513.1"/>
    </source>
</evidence>
<evidence type="ECO:0000256" key="2">
    <source>
        <dbReference type="ARBA" id="ARBA00022827"/>
    </source>
</evidence>
<evidence type="ECO:0000313" key="6">
    <source>
        <dbReference type="Proteomes" id="UP000242519"/>
    </source>
</evidence>
<evidence type="ECO:0000259" key="4">
    <source>
        <dbReference type="Pfam" id="PF01494"/>
    </source>
</evidence>
<dbReference type="OrthoDB" id="1716816at2759"/>
<accession>A0A218Z7K0</accession>
<dbReference type="GO" id="GO:0071949">
    <property type="term" value="F:FAD binding"/>
    <property type="evidence" value="ECO:0007669"/>
    <property type="project" value="InterPro"/>
</dbReference>
<name>A0A218Z7K0_9HELO</name>
<dbReference type="Pfam" id="PF01494">
    <property type="entry name" value="FAD_binding_3"/>
    <property type="match status" value="1"/>
</dbReference>
<evidence type="ECO:0000256" key="3">
    <source>
        <dbReference type="ARBA" id="ARBA00023002"/>
    </source>
</evidence>
<keyword evidence="2" id="KW-0274">FAD</keyword>
<evidence type="ECO:0000256" key="1">
    <source>
        <dbReference type="ARBA" id="ARBA00022630"/>
    </source>
</evidence>
<dbReference type="InParanoid" id="A0A218Z7K0"/>
<protein>
    <submittedName>
        <fullName evidence="5">Phenol 2-monooxygenase</fullName>
    </submittedName>
</protein>